<evidence type="ECO:0000256" key="3">
    <source>
        <dbReference type="ARBA" id="ARBA00022723"/>
    </source>
</evidence>
<keyword evidence="2" id="KW-0813">Transport</keyword>
<feature type="chain" id="PRO_5046200687" evidence="5">
    <location>
        <begin position="22"/>
        <end position="310"/>
    </location>
</feature>
<evidence type="ECO:0000313" key="6">
    <source>
        <dbReference type="EMBL" id="MEZ0163413.1"/>
    </source>
</evidence>
<dbReference type="InterPro" id="IPR050492">
    <property type="entry name" value="Bact_metal-bind_prot9"/>
</dbReference>
<protein>
    <submittedName>
        <fullName evidence="6">Metal ABC transporter solute-binding protein, Zn/Mn family</fullName>
    </submittedName>
</protein>
<reference evidence="6 7" key="1">
    <citation type="submission" date="2024-07" db="EMBL/GenBank/DDBJ databases">
        <authorList>
            <person name="Thanompreechachai J."/>
            <person name="Duangmal K."/>
        </authorList>
    </citation>
    <scope>NUCLEOTIDE SEQUENCE [LARGE SCALE GENOMIC DNA]</scope>
    <source>
        <strain evidence="6 7">LSe6-4</strain>
    </source>
</reference>
<dbReference type="PANTHER" id="PTHR42953:SF1">
    <property type="entry name" value="METAL-BINDING PROTEIN HI_0362-RELATED"/>
    <property type="match status" value="1"/>
</dbReference>
<evidence type="ECO:0000256" key="2">
    <source>
        <dbReference type="ARBA" id="ARBA00022448"/>
    </source>
</evidence>
<dbReference type="InterPro" id="IPR006311">
    <property type="entry name" value="TAT_signal"/>
</dbReference>
<evidence type="ECO:0000256" key="1">
    <source>
        <dbReference type="ARBA" id="ARBA00004196"/>
    </source>
</evidence>
<comment type="subcellular location">
    <subcellularLocation>
        <location evidence="1">Cell envelope</location>
    </subcellularLocation>
</comment>
<dbReference type="PROSITE" id="PS51318">
    <property type="entry name" value="TAT"/>
    <property type="match status" value="1"/>
</dbReference>
<dbReference type="RefSeq" id="WP_370439660.1">
    <property type="nucleotide sequence ID" value="NZ_JBGFTU010000001.1"/>
</dbReference>
<evidence type="ECO:0000256" key="5">
    <source>
        <dbReference type="SAM" id="SignalP"/>
    </source>
</evidence>
<keyword evidence="7" id="KW-1185">Reference proteome</keyword>
<gene>
    <name evidence="6" type="ORF">AB2L27_01390</name>
</gene>
<name>A0ABV4GYA7_9ACTN</name>
<keyword evidence="3" id="KW-0479">Metal-binding</keyword>
<dbReference type="InterPro" id="IPR006127">
    <property type="entry name" value="ZnuA-like"/>
</dbReference>
<dbReference type="EMBL" id="JBGFTU010000001">
    <property type="protein sequence ID" value="MEZ0163413.1"/>
    <property type="molecule type" value="Genomic_DNA"/>
</dbReference>
<accession>A0ABV4GYA7</accession>
<dbReference type="PANTHER" id="PTHR42953">
    <property type="entry name" value="HIGH-AFFINITY ZINC UPTAKE SYSTEM PROTEIN ZNUA-RELATED"/>
    <property type="match status" value="1"/>
</dbReference>
<feature type="signal peptide" evidence="5">
    <location>
        <begin position="1"/>
        <end position="21"/>
    </location>
</feature>
<sequence>MLSRRPALALASVLTATAVLGACGDDGSASSSSTASSSADTGLSIVASTNVWGSVASSIAGDEATVTSIIDDPSADPHSYEANTRTQLELSRATVVVENGGGYDDFVDTMLSAASSKATVLNAVDISGKEAAAGEELNEHVWYDVETVRKVAQEIETTLAKASPDDASTFEANLKSFDSGLDTLEQKIEEDKASTQGKAVAITEPVPLYLLEALGAENKTPEEFSEAIEEETDVPVDVLQQTLGLFTGRQVQALVYNEQTTGPQTEQVLAAAKENDIAVVPVTETLPKGEDYTTWMTGNVDAITAALNRS</sequence>
<organism evidence="6 7">
    <name type="scientific">Kineococcus halophytocola</name>
    <dbReference type="NCBI Taxonomy" id="3234027"/>
    <lineage>
        <taxon>Bacteria</taxon>
        <taxon>Bacillati</taxon>
        <taxon>Actinomycetota</taxon>
        <taxon>Actinomycetes</taxon>
        <taxon>Kineosporiales</taxon>
        <taxon>Kineosporiaceae</taxon>
        <taxon>Kineococcus</taxon>
    </lineage>
</organism>
<dbReference type="Gene3D" id="3.40.50.1980">
    <property type="entry name" value="Nitrogenase molybdenum iron protein domain"/>
    <property type="match status" value="2"/>
</dbReference>
<dbReference type="Proteomes" id="UP001565927">
    <property type="component" value="Unassembled WGS sequence"/>
</dbReference>
<evidence type="ECO:0000313" key="7">
    <source>
        <dbReference type="Proteomes" id="UP001565927"/>
    </source>
</evidence>
<dbReference type="SUPFAM" id="SSF53807">
    <property type="entry name" value="Helical backbone' metal receptor"/>
    <property type="match status" value="1"/>
</dbReference>
<dbReference type="PROSITE" id="PS51257">
    <property type="entry name" value="PROKAR_LIPOPROTEIN"/>
    <property type="match status" value="1"/>
</dbReference>
<comment type="caution">
    <text evidence="6">The sequence shown here is derived from an EMBL/GenBank/DDBJ whole genome shotgun (WGS) entry which is preliminary data.</text>
</comment>
<keyword evidence="4 5" id="KW-0732">Signal</keyword>
<dbReference type="Pfam" id="PF01297">
    <property type="entry name" value="ZnuA"/>
    <property type="match status" value="1"/>
</dbReference>
<evidence type="ECO:0000256" key="4">
    <source>
        <dbReference type="ARBA" id="ARBA00022729"/>
    </source>
</evidence>
<proteinExistence type="predicted"/>